<reference evidence="1 2" key="1">
    <citation type="submission" date="2017-07" db="EMBL/GenBank/DDBJ databases">
        <title>Phylogenetic study on the rhizospheric bacterium Ochrobactrum sp. A44.</title>
        <authorList>
            <person name="Krzyzanowska D.M."/>
            <person name="Ossowicki A."/>
            <person name="Rajewska M."/>
            <person name="Maciag T."/>
            <person name="Kaczynski Z."/>
            <person name="Czerwicka M."/>
            <person name="Jafra S."/>
        </authorList>
    </citation>
    <scope>NUCLEOTIDE SEQUENCE [LARGE SCALE GENOMIC DNA]</scope>
    <source>
        <strain evidence="1 2">CCUG 30717</strain>
    </source>
</reference>
<evidence type="ECO:0000313" key="2">
    <source>
        <dbReference type="Proteomes" id="UP000216188"/>
    </source>
</evidence>
<dbReference type="Proteomes" id="UP000216188">
    <property type="component" value="Unassembled WGS sequence"/>
</dbReference>
<comment type="caution">
    <text evidence="1">The sequence shown here is derived from an EMBL/GenBank/DDBJ whole genome shotgun (WGS) entry which is preliminary data.</text>
</comment>
<dbReference type="EMBL" id="NNRM01000042">
    <property type="protein sequence ID" value="OYR22899.1"/>
    <property type="molecule type" value="Genomic_DNA"/>
</dbReference>
<dbReference type="AlphaFoldDB" id="A0A256G732"/>
<proteinExistence type="predicted"/>
<keyword evidence="2" id="KW-1185">Reference proteome</keyword>
<name>A0A256G732_9HYPH</name>
<accession>A0A256G732</accession>
<organism evidence="1 2">
    <name type="scientific">Brucella pseudogrignonensis</name>
    <dbReference type="NCBI Taxonomy" id="419475"/>
    <lineage>
        <taxon>Bacteria</taxon>
        <taxon>Pseudomonadati</taxon>
        <taxon>Pseudomonadota</taxon>
        <taxon>Alphaproteobacteria</taxon>
        <taxon>Hyphomicrobiales</taxon>
        <taxon>Brucellaceae</taxon>
        <taxon>Brucella/Ochrobactrum group</taxon>
        <taxon>Brucella</taxon>
    </lineage>
</organism>
<sequence>MSSRRQAQIYSLTHSQKRQGAIGCRFSNEGWAAVKNRPQKPVVEFGWQ</sequence>
<evidence type="ECO:0000313" key="1">
    <source>
        <dbReference type="EMBL" id="OYR22899.1"/>
    </source>
</evidence>
<gene>
    <name evidence="1" type="ORF">CEV34_4097</name>
</gene>
<protein>
    <submittedName>
        <fullName evidence="1">Uncharacterized protein</fullName>
    </submittedName>
</protein>